<accession>A0A2H1HI81</accession>
<dbReference type="GeneID" id="303221719"/>
<dbReference type="Pfam" id="PF13830">
    <property type="entry name" value="DUF4192"/>
    <property type="match status" value="1"/>
</dbReference>
<organism evidence="1 2">
    <name type="scientific">Brevibacterium linens ATCC 9172</name>
    <dbReference type="NCBI Taxonomy" id="1255617"/>
    <lineage>
        <taxon>Bacteria</taxon>
        <taxon>Bacillati</taxon>
        <taxon>Actinomycetota</taxon>
        <taxon>Actinomycetes</taxon>
        <taxon>Micrococcales</taxon>
        <taxon>Brevibacteriaceae</taxon>
        <taxon>Brevibacterium</taxon>
    </lineage>
</organism>
<evidence type="ECO:0000313" key="2">
    <source>
        <dbReference type="Proteomes" id="UP000234641"/>
    </source>
</evidence>
<dbReference type="InterPro" id="IPR025447">
    <property type="entry name" value="DUF4192"/>
</dbReference>
<gene>
    <name evidence="1" type="ORF">BLIN9172_00100</name>
</gene>
<reference evidence="1 2" key="1">
    <citation type="submission" date="2017-03" db="EMBL/GenBank/DDBJ databases">
        <authorList>
            <person name="Afonso C.L."/>
            <person name="Miller P.J."/>
            <person name="Scott M.A."/>
            <person name="Spackman E."/>
            <person name="Goraichik I."/>
            <person name="Dimitrov K.M."/>
            <person name="Suarez D.L."/>
            <person name="Swayne D.E."/>
        </authorList>
    </citation>
    <scope>NUCLEOTIDE SEQUENCE [LARGE SCALE GENOMIC DNA]</scope>
    <source>
        <strain evidence="1 2">ATCC 9172</strain>
    </source>
</reference>
<dbReference type="EMBL" id="FXYY01000001">
    <property type="protein sequence ID" value="SMX62617.1"/>
    <property type="molecule type" value="Genomic_DNA"/>
</dbReference>
<evidence type="ECO:0000313" key="1">
    <source>
        <dbReference type="EMBL" id="SMX62617.1"/>
    </source>
</evidence>
<dbReference type="AlphaFoldDB" id="A0A2H1HI81"/>
<dbReference type="Proteomes" id="UP000234641">
    <property type="component" value="Unassembled WGS sequence"/>
</dbReference>
<sequence>MKTPARTPEDIIGIIPHTLGYTPQRSLVAVIVGTEGNGSQTSSTTLRIDFDRESAAQTLSEGGGWYADLIMRAGTVSGVFLVLYDDDYQPVSAFGLGADAEYAEVHRGLIRAAIDELAMTFAARGVDTLSAWWVNQEHFGRIDEDGFDCTPLIDATTSACATELVAGGSNPVADPVDLVISPMPAEAFADSRRGHAEEWMGTDEAFVVLAEVYPRLDVMRCEEEAIDEARIHELMDLPTVMALDTLLVEIWSRDALEMILSFDHPDFPPSVVNGLDGEELCTMSRRVVTHAQAAQQLVGLSSRAPRPRDIMLTIAFLKDYLQAGHPQARANAYAVIAWFEWALGGSTMALNYAQAAIELEPEHGLAELILGAVDMGCLPRWLTETQRTTT</sequence>
<name>A0A2H1HI81_BRELN</name>
<dbReference type="RefSeq" id="WP_164742803.1">
    <property type="nucleotide sequence ID" value="NZ_FXYY01000001.1"/>
</dbReference>
<proteinExistence type="predicted"/>
<evidence type="ECO:0008006" key="3">
    <source>
        <dbReference type="Google" id="ProtNLM"/>
    </source>
</evidence>
<protein>
    <recommendedName>
        <fullName evidence="3">DUF4192 domain-containing protein</fullName>
    </recommendedName>
</protein>